<evidence type="ECO:0000313" key="1">
    <source>
        <dbReference type="EMBL" id="ACQ79001.1"/>
    </source>
</evidence>
<dbReference type="KEGG" id="bcv:Bcav_0740"/>
<gene>
    <name evidence="1" type="ordered locus">Bcav_0740</name>
</gene>
<dbReference type="AlphaFoldDB" id="C5BYP3"/>
<dbReference type="OrthoDB" id="5517693at2"/>
<dbReference type="STRING" id="471853.Bcav_0740"/>
<dbReference type="HOGENOM" id="CLU_052626_4_0_11"/>
<dbReference type="Proteomes" id="UP000007962">
    <property type="component" value="Chromosome"/>
</dbReference>
<name>C5BYP3_BEUC1</name>
<keyword evidence="2" id="KW-1185">Reference proteome</keyword>
<protein>
    <recommendedName>
        <fullName evidence="3">AbiEi antitoxin C-terminal domain-containing protein</fullName>
    </recommendedName>
</protein>
<evidence type="ECO:0008006" key="3">
    <source>
        <dbReference type="Google" id="ProtNLM"/>
    </source>
</evidence>
<dbReference type="RefSeq" id="WP_012725781.1">
    <property type="nucleotide sequence ID" value="NC_012669.1"/>
</dbReference>
<organism evidence="1 2">
    <name type="scientific">Beutenbergia cavernae (strain ATCC BAA-8 / DSM 12333 / CCUG 43141 / JCM 11478 / NBRC 16432 / NCIMB 13614 / HKI 0122)</name>
    <dbReference type="NCBI Taxonomy" id="471853"/>
    <lineage>
        <taxon>Bacteria</taxon>
        <taxon>Bacillati</taxon>
        <taxon>Actinomycetota</taxon>
        <taxon>Actinomycetes</taxon>
        <taxon>Micrococcales</taxon>
        <taxon>Beutenbergiaceae</taxon>
        <taxon>Beutenbergia</taxon>
    </lineage>
</organism>
<dbReference type="EMBL" id="CP001618">
    <property type="protein sequence ID" value="ACQ79001.1"/>
    <property type="molecule type" value="Genomic_DNA"/>
</dbReference>
<reference evidence="1 2" key="1">
    <citation type="journal article" date="2009" name="Stand. Genomic Sci.">
        <title>Complete genome sequence of Beutenbergia cavernae type strain (HKI 0122).</title>
        <authorList>
            <person name="Land M."/>
            <person name="Pukall R."/>
            <person name="Abt B."/>
            <person name="Goker M."/>
            <person name="Rohde M."/>
            <person name="Glavina Del Rio T."/>
            <person name="Tice H."/>
            <person name="Copeland A."/>
            <person name="Cheng J.F."/>
            <person name="Lucas S."/>
            <person name="Chen F."/>
            <person name="Nolan M."/>
            <person name="Bruce D."/>
            <person name="Goodwin L."/>
            <person name="Pitluck S."/>
            <person name="Ivanova N."/>
            <person name="Mavromatis K."/>
            <person name="Ovchinnikova G."/>
            <person name="Pati A."/>
            <person name="Chen A."/>
            <person name="Palaniappan K."/>
            <person name="Hauser L."/>
            <person name="Chang Y.J."/>
            <person name="Jefferies C.C."/>
            <person name="Saunders E."/>
            <person name="Brettin T."/>
            <person name="Detter J.C."/>
            <person name="Han C."/>
            <person name="Chain P."/>
            <person name="Bristow J."/>
            <person name="Eisen J.A."/>
            <person name="Markowitz V."/>
            <person name="Hugenholtz P."/>
            <person name="Kyrpides N.C."/>
            <person name="Klenk H.P."/>
            <person name="Lapidus A."/>
        </authorList>
    </citation>
    <scope>NUCLEOTIDE SEQUENCE [LARGE SCALE GENOMIC DNA]</scope>
    <source>
        <strain evidence="2">ATCC BAA-8 / DSM 12333 / NBRC 16432</strain>
    </source>
</reference>
<accession>C5BYP3</accession>
<dbReference type="eggNOG" id="COG5340">
    <property type="taxonomic scope" value="Bacteria"/>
</dbReference>
<evidence type="ECO:0000313" key="2">
    <source>
        <dbReference type="Proteomes" id="UP000007962"/>
    </source>
</evidence>
<proteinExistence type="predicted"/>
<sequence length="337" mass="36649">MATVLTSGARAVTPPVPRTLPALVRPGELARPALRSEVAAGRLAAVGRSACVVVDPQLPVWQRRERLHLARVRADHEALTGEHHFARESAALLYGWPVWRCPDAPIILRTSSPGARAASGRRWSYAALDVDDGFVHTARCEHPDCEGHDLPVTARARTAADCARLLRPLDALVVVDGALRDGVQANDLLARVAAMRGARGVRQARALIPFADALAESAGESWVRWLAVAHGLPRPHLQQPVDTATGTFWLDGYWPQVRVGWEYDGLAKYGSSEDAVRRSLLAEKRRSVAVGDARITLLHFDTTDVAAPRRAVERLRAAIPSEHWGPPIPALGPMRAH</sequence>